<accession>A0A0K2VE82</accession>
<sequence>MNGGFSKISN</sequence>
<organism evidence="1">
    <name type="scientific">Lepeophtheirus salmonis</name>
    <name type="common">Salmon louse</name>
    <name type="synonym">Caligus salmonis</name>
    <dbReference type="NCBI Taxonomy" id="72036"/>
    <lineage>
        <taxon>Eukaryota</taxon>
        <taxon>Metazoa</taxon>
        <taxon>Ecdysozoa</taxon>
        <taxon>Arthropoda</taxon>
        <taxon>Crustacea</taxon>
        <taxon>Multicrustacea</taxon>
        <taxon>Hexanauplia</taxon>
        <taxon>Copepoda</taxon>
        <taxon>Siphonostomatoida</taxon>
        <taxon>Caligidae</taxon>
        <taxon>Lepeophtheirus</taxon>
    </lineage>
</organism>
<protein>
    <submittedName>
        <fullName evidence="1">Uncharacterized protein</fullName>
    </submittedName>
</protein>
<name>A0A0K2VE82_LEPSM</name>
<evidence type="ECO:0000313" key="1">
    <source>
        <dbReference type="EMBL" id="CDW48828.1"/>
    </source>
</evidence>
<dbReference type="EMBL" id="HACA01031467">
    <property type="protein sequence ID" value="CDW48828.1"/>
    <property type="molecule type" value="Transcribed_RNA"/>
</dbReference>
<proteinExistence type="predicted"/>
<reference evidence="1" key="1">
    <citation type="submission" date="2014-05" db="EMBL/GenBank/DDBJ databases">
        <authorList>
            <person name="Chronopoulou M."/>
        </authorList>
    </citation>
    <scope>NUCLEOTIDE SEQUENCE</scope>
    <source>
        <tissue evidence="1">Whole organism</tissue>
    </source>
</reference>